<evidence type="ECO:0000313" key="1">
    <source>
        <dbReference type="EMBL" id="RDI48472.1"/>
    </source>
</evidence>
<dbReference type="RefSeq" id="WP_157123975.1">
    <property type="nucleotide sequence ID" value="NZ_QQAZ01000008.1"/>
</dbReference>
<dbReference type="Proteomes" id="UP000255355">
    <property type="component" value="Unassembled WGS sequence"/>
</dbReference>
<dbReference type="STRING" id="1210089.GCA_001613165_04423"/>
<protein>
    <submittedName>
        <fullName evidence="1">Uncharacterized protein</fullName>
    </submittedName>
</protein>
<dbReference type="EMBL" id="QQAZ01000008">
    <property type="protein sequence ID" value="RDI48472.1"/>
    <property type="molecule type" value="Genomic_DNA"/>
</dbReference>
<sequence>MNWRTRLFEFPGGLLEVQAYLGSDPEGGPGVFMELVYGDDGRDGVSDCEQL</sequence>
<name>A0A370GXU9_9NOCA</name>
<keyword evidence="2" id="KW-1185">Reference proteome</keyword>
<organism evidence="1 2">
    <name type="scientific">Nocardia mexicana</name>
    <dbReference type="NCBI Taxonomy" id="279262"/>
    <lineage>
        <taxon>Bacteria</taxon>
        <taxon>Bacillati</taxon>
        <taxon>Actinomycetota</taxon>
        <taxon>Actinomycetes</taxon>
        <taxon>Mycobacteriales</taxon>
        <taxon>Nocardiaceae</taxon>
        <taxon>Nocardia</taxon>
    </lineage>
</organism>
<gene>
    <name evidence="1" type="ORF">DFR68_108305</name>
</gene>
<reference evidence="1 2" key="1">
    <citation type="submission" date="2018-07" db="EMBL/GenBank/DDBJ databases">
        <title>Genomic Encyclopedia of Type Strains, Phase IV (KMG-IV): sequencing the most valuable type-strain genomes for metagenomic binning, comparative biology and taxonomic classification.</title>
        <authorList>
            <person name="Goeker M."/>
        </authorList>
    </citation>
    <scope>NUCLEOTIDE SEQUENCE [LARGE SCALE GENOMIC DNA]</scope>
    <source>
        <strain evidence="1 2">DSM 44952</strain>
    </source>
</reference>
<accession>A0A370GXU9</accession>
<evidence type="ECO:0000313" key="2">
    <source>
        <dbReference type="Proteomes" id="UP000255355"/>
    </source>
</evidence>
<proteinExistence type="predicted"/>
<comment type="caution">
    <text evidence="1">The sequence shown here is derived from an EMBL/GenBank/DDBJ whole genome shotgun (WGS) entry which is preliminary data.</text>
</comment>
<dbReference type="AlphaFoldDB" id="A0A370GXU9"/>